<dbReference type="Pfam" id="PF04756">
    <property type="entry name" value="OST3_OST6"/>
    <property type="match status" value="1"/>
</dbReference>
<evidence type="ECO:0000256" key="10">
    <source>
        <dbReference type="SAM" id="SignalP"/>
    </source>
</evidence>
<evidence type="ECO:0000256" key="7">
    <source>
        <dbReference type="ARBA" id="ARBA00022989"/>
    </source>
</evidence>
<feature type="chain" id="PRO_5026101035" description="Oligosaccharyl transferas-like protein subunit" evidence="10">
    <location>
        <begin position="19"/>
        <end position="325"/>
    </location>
</feature>
<evidence type="ECO:0000256" key="1">
    <source>
        <dbReference type="ARBA" id="ARBA00002791"/>
    </source>
</evidence>
<evidence type="ECO:0000313" key="12">
    <source>
        <dbReference type="Proteomes" id="UP000800041"/>
    </source>
</evidence>
<protein>
    <recommendedName>
        <fullName evidence="13">Oligosaccharyl transferas-like protein subunit</fullName>
    </recommendedName>
</protein>
<dbReference type="Proteomes" id="UP000800041">
    <property type="component" value="Unassembled WGS sequence"/>
</dbReference>
<reference evidence="11" key="1">
    <citation type="journal article" date="2020" name="Stud. Mycol.">
        <title>101 Dothideomycetes genomes: a test case for predicting lifestyles and emergence of pathogens.</title>
        <authorList>
            <person name="Haridas S."/>
            <person name="Albert R."/>
            <person name="Binder M."/>
            <person name="Bloem J."/>
            <person name="Labutti K."/>
            <person name="Salamov A."/>
            <person name="Andreopoulos B."/>
            <person name="Baker S."/>
            <person name="Barry K."/>
            <person name="Bills G."/>
            <person name="Bluhm B."/>
            <person name="Cannon C."/>
            <person name="Castanera R."/>
            <person name="Culley D."/>
            <person name="Daum C."/>
            <person name="Ezra D."/>
            <person name="Gonzalez J."/>
            <person name="Henrissat B."/>
            <person name="Kuo A."/>
            <person name="Liang C."/>
            <person name="Lipzen A."/>
            <person name="Lutzoni F."/>
            <person name="Magnuson J."/>
            <person name="Mondo S."/>
            <person name="Nolan M."/>
            <person name="Ohm R."/>
            <person name="Pangilinan J."/>
            <person name="Park H.-J."/>
            <person name="Ramirez L."/>
            <person name="Alfaro M."/>
            <person name="Sun H."/>
            <person name="Tritt A."/>
            <person name="Yoshinaga Y."/>
            <person name="Zwiers L.-H."/>
            <person name="Turgeon B."/>
            <person name="Goodwin S."/>
            <person name="Spatafora J."/>
            <person name="Crous P."/>
            <person name="Grigoriev I."/>
        </authorList>
    </citation>
    <scope>NUCLEOTIDE SEQUENCE</scope>
    <source>
        <strain evidence="11">CBS 113979</strain>
    </source>
</reference>
<gene>
    <name evidence="11" type="ORF">K402DRAFT_464121</name>
</gene>
<dbReference type="InterPro" id="IPR021149">
    <property type="entry name" value="OligosaccharylTrfase_OST3/OST6"/>
</dbReference>
<organism evidence="11 12">
    <name type="scientific">Aulographum hederae CBS 113979</name>
    <dbReference type="NCBI Taxonomy" id="1176131"/>
    <lineage>
        <taxon>Eukaryota</taxon>
        <taxon>Fungi</taxon>
        <taxon>Dikarya</taxon>
        <taxon>Ascomycota</taxon>
        <taxon>Pezizomycotina</taxon>
        <taxon>Dothideomycetes</taxon>
        <taxon>Pleosporomycetidae</taxon>
        <taxon>Aulographales</taxon>
        <taxon>Aulographaceae</taxon>
    </lineage>
</organism>
<keyword evidence="8 9" id="KW-0472">Membrane</keyword>
<accession>A0A6G1GXV5</accession>
<dbReference type="EMBL" id="ML977160">
    <property type="protein sequence ID" value="KAF1985796.1"/>
    <property type="molecule type" value="Genomic_DNA"/>
</dbReference>
<feature type="transmembrane region" description="Helical" evidence="9">
    <location>
        <begin position="208"/>
        <end position="227"/>
    </location>
</feature>
<dbReference type="OrthoDB" id="67566at2759"/>
<evidence type="ECO:0000256" key="5">
    <source>
        <dbReference type="ARBA" id="ARBA00022729"/>
    </source>
</evidence>
<feature type="transmembrane region" description="Helical" evidence="9">
    <location>
        <begin position="261"/>
        <end position="279"/>
    </location>
</feature>
<evidence type="ECO:0000256" key="9">
    <source>
        <dbReference type="SAM" id="Phobius"/>
    </source>
</evidence>
<comment type="function">
    <text evidence="1">Subunit of the oligosaccharyl transferase (OST) complex that catalyzes the initial transfer of a defined glycan (Glc(3)Man(9)GlcNAc(2) in eukaryotes) from the lipid carrier dolichol-pyrophosphate to an asparagine residue within an Asn-X-Ser/Thr consensus motif in nascent polypeptide chains, the first step in protein N-glycosylation. N-glycosylation occurs cotranslationally and the complex associates with the Sec61 complex at the channel-forming translocon complex that mediates protein translocation across the endoplasmic reticulum (ER). All subunits are required for a maximal enzyme activity.</text>
</comment>
<sequence>MKLLRALAAIVLPLTVFAAKKPAADRYETFRSKSTPLKLDDASYSKLTAAPRDYSVAVILTALQPKFGCTLCRDFQPEWELLSKSWTRGDKNGESRLLFGTLDFVDGKGTFQSLQLQTAPVFLLFHPTTGPNAKADLAPTRLDFAMGPQSAEQIHAFISRHLPEGPHPKVVRPFNWTRIITVTTGVLGAITLFTVAAPYILPILQNRNLWAAISIILVLLFTSGHMFNHIRKVPYVSGDGKGGISYFAAGFQTQYGLETQIVAAIYGILSFATISLALKVPRIADPKVQQLMVLVWAGVLFFGYSFLLSVFRIKNGGYPFWLPPF</sequence>
<evidence type="ECO:0000256" key="2">
    <source>
        <dbReference type="ARBA" id="ARBA00004477"/>
    </source>
</evidence>
<name>A0A6G1GXV5_9PEZI</name>
<dbReference type="Gene3D" id="3.40.30.10">
    <property type="entry name" value="Glutaredoxin"/>
    <property type="match status" value="1"/>
</dbReference>
<dbReference type="PANTHER" id="PTHR12692:SF0">
    <property type="entry name" value="GH11935P"/>
    <property type="match status" value="1"/>
</dbReference>
<dbReference type="GO" id="GO:0008250">
    <property type="term" value="C:oligosaccharyltransferase complex"/>
    <property type="evidence" value="ECO:0007669"/>
    <property type="project" value="TreeGrafter"/>
</dbReference>
<comment type="similarity">
    <text evidence="3">Belongs to the OST3/OST6 family.</text>
</comment>
<keyword evidence="5 10" id="KW-0732">Signal</keyword>
<evidence type="ECO:0000256" key="6">
    <source>
        <dbReference type="ARBA" id="ARBA00022824"/>
    </source>
</evidence>
<evidence type="ECO:0008006" key="13">
    <source>
        <dbReference type="Google" id="ProtNLM"/>
    </source>
</evidence>
<feature type="signal peptide" evidence="10">
    <location>
        <begin position="1"/>
        <end position="18"/>
    </location>
</feature>
<proteinExistence type="inferred from homology"/>
<keyword evidence="12" id="KW-1185">Reference proteome</keyword>
<evidence type="ECO:0000256" key="4">
    <source>
        <dbReference type="ARBA" id="ARBA00022692"/>
    </source>
</evidence>
<comment type="subcellular location">
    <subcellularLocation>
        <location evidence="2">Endoplasmic reticulum membrane</location>
        <topology evidence="2">Multi-pass membrane protein</topology>
    </subcellularLocation>
</comment>
<dbReference type="AlphaFoldDB" id="A0A6G1GXV5"/>
<feature type="transmembrane region" description="Helical" evidence="9">
    <location>
        <begin position="179"/>
        <end position="201"/>
    </location>
</feature>
<keyword evidence="7 9" id="KW-1133">Transmembrane helix</keyword>
<evidence type="ECO:0000256" key="3">
    <source>
        <dbReference type="ARBA" id="ARBA00009561"/>
    </source>
</evidence>
<evidence type="ECO:0000313" key="11">
    <source>
        <dbReference type="EMBL" id="KAF1985796.1"/>
    </source>
</evidence>
<keyword evidence="6" id="KW-0256">Endoplasmic reticulum</keyword>
<dbReference type="PANTHER" id="PTHR12692">
    <property type="entry name" value="DOLICHYL-DIPHOSPHOOLIGOSACCHARIDE--PROTEIN GLYCOSYLTRANSFERASE-RELATED"/>
    <property type="match status" value="1"/>
</dbReference>
<dbReference type="FunFam" id="3.40.30.10:FF:000302">
    <property type="entry name" value="Oligosaccharyl transferase subunit (Gamma), putative"/>
    <property type="match status" value="1"/>
</dbReference>
<evidence type="ECO:0000256" key="8">
    <source>
        <dbReference type="ARBA" id="ARBA00023136"/>
    </source>
</evidence>
<keyword evidence="4 9" id="KW-0812">Transmembrane</keyword>
<dbReference type="GO" id="GO:0018279">
    <property type="term" value="P:protein N-linked glycosylation via asparagine"/>
    <property type="evidence" value="ECO:0007669"/>
    <property type="project" value="TreeGrafter"/>
</dbReference>
<feature type="transmembrane region" description="Helical" evidence="9">
    <location>
        <begin position="291"/>
        <end position="313"/>
    </location>
</feature>